<dbReference type="Gene3D" id="1.10.287.950">
    <property type="entry name" value="Methyl-accepting chemotaxis protein"/>
    <property type="match status" value="1"/>
</dbReference>
<accession>A0A2N3LUR4</accession>
<evidence type="ECO:0000256" key="2">
    <source>
        <dbReference type="PROSITE-ProRule" id="PRU00284"/>
    </source>
</evidence>
<dbReference type="InterPro" id="IPR004089">
    <property type="entry name" value="MCPsignal_dom"/>
</dbReference>
<dbReference type="Gene3D" id="1.20.120.30">
    <property type="entry name" value="Aspartate receptor, ligand-binding domain"/>
    <property type="match status" value="1"/>
</dbReference>
<dbReference type="CDD" id="cd11386">
    <property type="entry name" value="MCP_signal"/>
    <property type="match status" value="1"/>
</dbReference>
<dbReference type="SUPFAM" id="SSF58104">
    <property type="entry name" value="Methyl-accepting chemotaxis protein (MCP) signaling domain"/>
    <property type="match status" value="1"/>
</dbReference>
<dbReference type="GO" id="GO:0007165">
    <property type="term" value="P:signal transduction"/>
    <property type="evidence" value="ECO:0007669"/>
    <property type="project" value="UniProtKB-KW"/>
</dbReference>
<evidence type="ECO:0000313" key="5">
    <source>
        <dbReference type="EMBL" id="PKR88361.1"/>
    </source>
</evidence>
<reference evidence="5 6" key="1">
    <citation type="submission" date="2017-12" db="EMBL/GenBank/DDBJ databases">
        <title>Anaerobic carbon monoxide metabolism by Pleomorphomonas carboxyditropha sp. nov., a new mesophilic hydrogenogenic carboxidotroph.</title>
        <authorList>
            <person name="Esquivel-Elizondo S."/>
            <person name="Krajmalnik-Brown R."/>
        </authorList>
    </citation>
    <scope>NUCLEOTIDE SEQUENCE [LARGE SCALE GENOMIC DNA]</scope>
    <source>
        <strain evidence="5 6">R5-392</strain>
    </source>
</reference>
<gene>
    <name evidence="5" type="ORF">CXZ10_15195</name>
</gene>
<feature type="domain" description="Methyl-accepting transducer" evidence="4">
    <location>
        <begin position="248"/>
        <end position="477"/>
    </location>
</feature>
<evidence type="ECO:0000256" key="1">
    <source>
        <dbReference type="ARBA" id="ARBA00023224"/>
    </source>
</evidence>
<protein>
    <recommendedName>
        <fullName evidence="4">Methyl-accepting transducer domain-containing protein</fullName>
    </recommendedName>
</protein>
<evidence type="ECO:0000313" key="6">
    <source>
        <dbReference type="Proteomes" id="UP000233491"/>
    </source>
</evidence>
<sequence>MIATDRLTEDLTETTSSPGNMVVLAPADMTGLISTFDCHGLRACIPWASADPGVSTDRPQVALANVRVSPGVNNRRGCGLGITKGFSYANCLAAFTVRYAPLTLGPHDLRESQEIFMAPSPANAAPSRPSDRPSAPPAPDLAADVASLFEAKETDRRVADLLAAGADPAALAGAVEAHMAAALPALMRRSALSFGRSSAASELCLAYARVVTALERAEAERRRRAEAETQESCHTRSTIGRLAATMSDVNAIAVELSGLAFNMDDLVASSETMASSTAEMVASIGEISRASHEALGESRSAADAAAQSTGAVDRLRAAMGHIGATTDETKAKVTELEAAFDQIAQILGVIDTIASQTNLLALNATIEAARAGEAGKGFAVVASEVKVLANQTASATENIGARVEGMRQVIEGMTAAMANTNAAVDTGDKVIDEASAAMGAIGERVGAVLTRIDSIAAVLEEQQAASAEIASSVDAAANLAKRNQALLRQMADKMEASNQRNAEESKTLYRDSTNPAMLLEIAKIDHVLFKKKVTDTLLGYAALESGKVLDHHCCRLGLWYDKVSDPKIKGTPEFRAIEAPHARVHQEAVETLKLFEAGRAKDALTHLVTLNEAGDEVFRRLGDLGKTAVFACE</sequence>
<dbReference type="SMART" id="SM00283">
    <property type="entry name" value="MA"/>
    <property type="match status" value="1"/>
</dbReference>
<dbReference type="OrthoDB" id="4514964at2"/>
<dbReference type="PANTHER" id="PTHR32089">
    <property type="entry name" value="METHYL-ACCEPTING CHEMOTAXIS PROTEIN MCPB"/>
    <property type="match status" value="1"/>
</dbReference>
<keyword evidence="6" id="KW-1185">Reference proteome</keyword>
<dbReference type="Pfam" id="PF13682">
    <property type="entry name" value="CZB"/>
    <property type="match status" value="1"/>
</dbReference>
<dbReference type="PANTHER" id="PTHR32089:SF112">
    <property type="entry name" value="LYSOZYME-LIKE PROTEIN-RELATED"/>
    <property type="match status" value="1"/>
</dbReference>
<dbReference type="EMBL" id="PJNW01000012">
    <property type="protein sequence ID" value="PKR88361.1"/>
    <property type="molecule type" value="Genomic_DNA"/>
</dbReference>
<dbReference type="AlphaFoldDB" id="A0A2N3LUR4"/>
<evidence type="ECO:0000259" key="4">
    <source>
        <dbReference type="PROSITE" id="PS50111"/>
    </source>
</evidence>
<dbReference type="GO" id="GO:0016020">
    <property type="term" value="C:membrane"/>
    <property type="evidence" value="ECO:0007669"/>
    <property type="project" value="InterPro"/>
</dbReference>
<comment type="caution">
    <text evidence="5">The sequence shown here is derived from an EMBL/GenBank/DDBJ whole genome shotgun (WGS) entry which is preliminary data.</text>
</comment>
<dbReference type="PROSITE" id="PS50111">
    <property type="entry name" value="CHEMOTAXIS_TRANSDUC_2"/>
    <property type="match status" value="1"/>
</dbReference>
<evidence type="ECO:0000256" key="3">
    <source>
        <dbReference type="SAM" id="MobiDB-lite"/>
    </source>
</evidence>
<keyword evidence="1 2" id="KW-0807">Transducer</keyword>
<dbReference type="InterPro" id="IPR025991">
    <property type="entry name" value="Chemoreceptor_zinc-bind_dom"/>
</dbReference>
<dbReference type="Proteomes" id="UP000233491">
    <property type="component" value="Unassembled WGS sequence"/>
</dbReference>
<organism evidence="5 6">
    <name type="scientific">Pleomorphomonas diazotrophica</name>
    <dbReference type="NCBI Taxonomy" id="1166257"/>
    <lineage>
        <taxon>Bacteria</taxon>
        <taxon>Pseudomonadati</taxon>
        <taxon>Pseudomonadota</taxon>
        <taxon>Alphaproteobacteria</taxon>
        <taxon>Hyphomicrobiales</taxon>
        <taxon>Pleomorphomonadaceae</taxon>
        <taxon>Pleomorphomonas</taxon>
    </lineage>
</organism>
<name>A0A2N3LUR4_9HYPH</name>
<dbReference type="Pfam" id="PF00015">
    <property type="entry name" value="MCPsignal"/>
    <property type="match status" value="1"/>
</dbReference>
<proteinExistence type="predicted"/>
<feature type="region of interest" description="Disordered" evidence="3">
    <location>
        <begin position="120"/>
        <end position="140"/>
    </location>
</feature>